<evidence type="ECO:0000313" key="1">
    <source>
        <dbReference type="EMBL" id="UNY46997.1"/>
    </source>
</evidence>
<name>A0AAE9GB25_9CAUD</name>
<proteinExistence type="predicted"/>
<dbReference type="Proteomes" id="UP000832072">
    <property type="component" value="Segment"/>
</dbReference>
<keyword evidence="2" id="KW-1185">Reference proteome</keyword>
<dbReference type="InterPro" id="IPR056134">
    <property type="entry name" value="DUF7717"/>
</dbReference>
<gene>
    <name evidence="1" type="ORF">EHEKIMEA_00115</name>
</gene>
<dbReference type="Pfam" id="PF24835">
    <property type="entry name" value="DUF7717"/>
    <property type="match status" value="1"/>
</dbReference>
<accession>A0AAE9GB25</accession>
<protein>
    <submittedName>
        <fullName evidence="1">Uncharacterized protein</fullName>
    </submittedName>
</protein>
<reference evidence="1 2" key="1">
    <citation type="submission" date="2022-02" db="EMBL/GenBank/DDBJ databases">
        <authorList>
            <person name="Tian F."/>
            <person name="Li J."/>
            <person name="Li F."/>
            <person name="Tong Y."/>
        </authorList>
    </citation>
    <scope>NUCLEOTIDE SEQUENCE [LARGE SCALE GENOMIC DNA]</scope>
</reference>
<evidence type="ECO:0000313" key="2">
    <source>
        <dbReference type="Proteomes" id="UP000832072"/>
    </source>
</evidence>
<dbReference type="EMBL" id="OM638103">
    <property type="protein sequence ID" value="UNY46997.1"/>
    <property type="molecule type" value="Genomic_DNA"/>
</dbReference>
<sequence length="114" mass="13043">MEHILSKLNEMKAFLDARDVAHWNNAAKKNGHEESIYIPFHTELEIEVARKYIKVYRKSKTSCSILMFVDMEGNIYKPASSKAPAKGIRGHVNDWKSSLTIRPTCASVCVNYNR</sequence>
<organism evidence="1 2">
    <name type="scientific">Cronobacter phage LPCS28</name>
    <dbReference type="NCBI Taxonomy" id="2924885"/>
    <lineage>
        <taxon>Viruses</taxon>
        <taxon>Duplodnaviria</taxon>
        <taxon>Heunggongvirae</taxon>
        <taxon>Uroviricota</taxon>
        <taxon>Caudoviricetes</taxon>
        <taxon>Pantevenvirales</taxon>
        <taxon>Straboviridae</taxon>
        <taxon>Nanhuvirus</taxon>
        <taxon>Nanhuvirus LPCS28</taxon>
    </lineage>
</organism>